<proteinExistence type="predicted"/>
<evidence type="ECO:0000259" key="1">
    <source>
        <dbReference type="SMART" id="SM00849"/>
    </source>
</evidence>
<dbReference type="SMART" id="SM00849">
    <property type="entry name" value="Lactamase_B"/>
    <property type="match status" value="1"/>
</dbReference>
<dbReference type="RefSeq" id="WP_271715806.1">
    <property type="nucleotide sequence ID" value="NZ_AP024169.1"/>
</dbReference>
<feature type="domain" description="Metallo-beta-lactamase" evidence="1">
    <location>
        <begin position="30"/>
        <end position="220"/>
    </location>
</feature>
<dbReference type="GO" id="GO:0016787">
    <property type="term" value="F:hydrolase activity"/>
    <property type="evidence" value="ECO:0007669"/>
    <property type="project" value="UniProtKB-KW"/>
</dbReference>
<accession>A0A7R7EKT7</accession>
<dbReference type="EMBL" id="AP024169">
    <property type="protein sequence ID" value="BCN30598.1"/>
    <property type="molecule type" value="Genomic_DNA"/>
</dbReference>
<keyword evidence="2" id="KW-0378">Hydrolase</keyword>
<sequence>MKSIINDPWFTIEAIDSNTYAISEYGHWEKVHSYLLIGTKVAILIDTGLGISNIRKITDQLTTLPITVITTHVHWDHIGSHKEYDSIYVHENERDWLINGISLPLSVVRKDVIRDITVPLPEEFDINNYTIYKGTPTRILKGEEILDLGNRSLRIIHTPGHSPGHIVILDQTNGYLFSGDLLYDTTPIYAFYPTTNPNDLVESLDKIANLDNITKIYPSHNTLPLDPSILLEVKQAVQYLRDNDLVRFGTGIHKFNHIRIQF</sequence>
<organism evidence="2 3">
    <name type="scientific">Anaeromicropila herbilytica</name>
    <dbReference type="NCBI Taxonomy" id="2785025"/>
    <lineage>
        <taxon>Bacteria</taxon>
        <taxon>Bacillati</taxon>
        <taxon>Bacillota</taxon>
        <taxon>Clostridia</taxon>
        <taxon>Lachnospirales</taxon>
        <taxon>Lachnospiraceae</taxon>
        <taxon>Anaeromicropila</taxon>
    </lineage>
</organism>
<dbReference type="InterPro" id="IPR036866">
    <property type="entry name" value="RibonucZ/Hydroxyglut_hydro"/>
</dbReference>
<reference evidence="2 3" key="1">
    <citation type="submission" date="2020-11" db="EMBL/GenBank/DDBJ databases">
        <title>Draft genome sequencing of a Lachnospiraceae strain isolated from anoxic soil subjected to BSD treatment.</title>
        <authorList>
            <person name="Uek A."/>
            <person name="Tonouchi A."/>
        </authorList>
    </citation>
    <scope>NUCLEOTIDE SEQUENCE [LARGE SCALE GENOMIC DNA]</scope>
    <source>
        <strain evidence="2 3">TB5</strain>
    </source>
</reference>
<keyword evidence="3" id="KW-1185">Reference proteome</keyword>
<dbReference type="Pfam" id="PF00753">
    <property type="entry name" value="Lactamase_B"/>
    <property type="match status" value="1"/>
</dbReference>
<dbReference type="Gene3D" id="3.60.15.10">
    <property type="entry name" value="Ribonuclease Z/Hydroxyacylglutathione hydrolase-like"/>
    <property type="match status" value="1"/>
</dbReference>
<dbReference type="PANTHER" id="PTHR42951">
    <property type="entry name" value="METALLO-BETA-LACTAMASE DOMAIN-CONTAINING"/>
    <property type="match status" value="1"/>
</dbReference>
<dbReference type="InterPro" id="IPR050855">
    <property type="entry name" value="NDM-1-like"/>
</dbReference>
<dbReference type="Proteomes" id="UP000595897">
    <property type="component" value="Chromosome"/>
</dbReference>
<dbReference type="SUPFAM" id="SSF56281">
    <property type="entry name" value="Metallo-hydrolase/oxidoreductase"/>
    <property type="match status" value="1"/>
</dbReference>
<dbReference type="KEGG" id="ahb:bsdtb5_18930"/>
<dbReference type="AlphaFoldDB" id="A0A7R7EKT7"/>
<evidence type="ECO:0000313" key="2">
    <source>
        <dbReference type="EMBL" id="BCN30598.1"/>
    </source>
</evidence>
<gene>
    <name evidence="2" type="ORF">bsdtb5_18930</name>
</gene>
<protein>
    <submittedName>
        <fullName evidence="2">MBL fold metallo-hydrolase</fullName>
    </submittedName>
</protein>
<dbReference type="InterPro" id="IPR001279">
    <property type="entry name" value="Metallo-B-lactamas"/>
</dbReference>
<evidence type="ECO:0000313" key="3">
    <source>
        <dbReference type="Proteomes" id="UP000595897"/>
    </source>
</evidence>
<dbReference type="PANTHER" id="PTHR42951:SF4">
    <property type="entry name" value="ACYL-COENZYME A THIOESTERASE MBLAC2"/>
    <property type="match status" value="1"/>
</dbReference>
<name>A0A7R7EKT7_9FIRM</name>